<dbReference type="SUPFAM" id="SSF47384">
    <property type="entry name" value="Homodimeric domain of signal transducing histidine kinase"/>
    <property type="match status" value="1"/>
</dbReference>
<dbReference type="EMBL" id="ADLN01000089">
    <property type="protein sequence ID" value="EHI58773.1"/>
    <property type="molecule type" value="Genomic_DNA"/>
</dbReference>
<keyword evidence="8" id="KW-1133">Transmembrane helix</keyword>
<dbReference type="Pfam" id="PF00512">
    <property type="entry name" value="HisKA"/>
    <property type="match status" value="1"/>
</dbReference>
<comment type="catalytic activity">
    <reaction evidence="1">
        <text>ATP + protein L-histidine = ADP + protein N-phospho-L-histidine.</text>
        <dbReference type="EC" id="2.7.13.3"/>
    </reaction>
</comment>
<dbReference type="PROSITE" id="PS50109">
    <property type="entry name" value="HIS_KIN"/>
    <property type="match status" value="1"/>
</dbReference>
<dbReference type="SMART" id="SM00388">
    <property type="entry name" value="HisKA"/>
    <property type="match status" value="1"/>
</dbReference>
<keyword evidence="11" id="KW-1185">Reference proteome</keyword>
<keyword evidence="8" id="KW-0472">Membrane</keyword>
<accession>G5IIC6</accession>
<dbReference type="InterPro" id="IPR003661">
    <property type="entry name" value="HisK_dim/P_dom"/>
</dbReference>
<evidence type="ECO:0000256" key="5">
    <source>
        <dbReference type="ARBA" id="ARBA00022679"/>
    </source>
</evidence>
<dbReference type="InterPro" id="IPR036097">
    <property type="entry name" value="HisK_dim/P_sf"/>
</dbReference>
<dbReference type="CDD" id="cd00082">
    <property type="entry name" value="HisKA"/>
    <property type="match status" value="1"/>
</dbReference>
<keyword evidence="5" id="KW-0808">Transferase</keyword>
<evidence type="ECO:0000256" key="7">
    <source>
        <dbReference type="ARBA" id="ARBA00023012"/>
    </source>
</evidence>
<dbReference type="GO" id="GO:0004721">
    <property type="term" value="F:phosphoprotein phosphatase activity"/>
    <property type="evidence" value="ECO:0007669"/>
    <property type="project" value="TreeGrafter"/>
</dbReference>
<comment type="subcellular location">
    <subcellularLocation>
        <location evidence="2">Membrane</location>
    </subcellularLocation>
</comment>
<keyword evidence="4" id="KW-0597">Phosphoprotein</keyword>
<dbReference type="PANTHER" id="PTHR45453">
    <property type="entry name" value="PHOSPHATE REGULON SENSOR PROTEIN PHOR"/>
    <property type="match status" value="1"/>
</dbReference>
<evidence type="ECO:0000256" key="3">
    <source>
        <dbReference type="ARBA" id="ARBA00012438"/>
    </source>
</evidence>
<feature type="transmembrane region" description="Helical" evidence="8">
    <location>
        <begin position="12"/>
        <end position="33"/>
    </location>
</feature>
<evidence type="ECO:0000259" key="9">
    <source>
        <dbReference type="PROSITE" id="PS50109"/>
    </source>
</evidence>
<feature type="domain" description="Histidine kinase" evidence="9">
    <location>
        <begin position="129"/>
        <end position="262"/>
    </location>
</feature>
<dbReference type="GO" id="GO:0016036">
    <property type="term" value="P:cellular response to phosphate starvation"/>
    <property type="evidence" value="ECO:0007669"/>
    <property type="project" value="TreeGrafter"/>
</dbReference>
<dbReference type="GO" id="GO:0005886">
    <property type="term" value="C:plasma membrane"/>
    <property type="evidence" value="ECO:0007669"/>
    <property type="project" value="TreeGrafter"/>
</dbReference>
<evidence type="ECO:0000256" key="4">
    <source>
        <dbReference type="ARBA" id="ARBA00022553"/>
    </source>
</evidence>
<evidence type="ECO:0000313" key="11">
    <source>
        <dbReference type="Proteomes" id="UP000005384"/>
    </source>
</evidence>
<evidence type="ECO:0000256" key="1">
    <source>
        <dbReference type="ARBA" id="ARBA00000085"/>
    </source>
</evidence>
<protein>
    <recommendedName>
        <fullName evidence="3">histidine kinase</fullName>
        <ecNumber evidence="3">2.7.13.3</ecNumber>
    </recommendedName>
</protein>
<evidence type="ECO:0000256" key="2">
    <source>
        <dbReference type="ARBA" id="ARBA00004370"/>
    </source>
</evidence>
<keyword evidence="6" id="KW-0418">Kinase</keyword>
<gene>
    <name evidence="10" type="ORF">HMPREF9473_03254</name>
</gene>
<dbReference type="PANTHER" id="PTHR45453:SF1">
    <property type="entry name" value="PHOSPHATE REGULON SENSOR PROTEIN PHOR"/>
    <property type="match status" value="1"/>
</dbReference>
<dbReference type="HOGENOM" id="CLU_000445_89_3_9"/>
<dbReference type="SUPFAM" id="SSF55874">
    <property type="entry name" value="ATPase domain of HSP90 chaperone/DNA topoisomerase II/histidine kinase"/>
    <property type="match status" value="1"/>
</dbReference>
<dbReference type="InterPro" id="IPR050351">
    <property type="entry name" value="BphY/WalK/GraS-like"/>
</dbReference>
<evidence type="ECO:0000313" key="10">
    <source>
        <dbReference type="EMBL" id="EHI58773.1"/>
    </source>
</evidence>
<reference evidence="10 11" key="1">
    <citation type="submission" date="2011-08" db="EMBL/GenBank/DDBJ databases">
        <title>The Genome Sequence of Clostridium hathewayi WAL-18680.</title>
        <authorList>
            <consortium name="The Broad Institute Genome Sequencing Platform"/>
            <person name="Earl A."/>
            <person name="Ward D."/>
            <person name="Feldgarden M."/>
            <person name="Gevers D."/>
            <person name="Finegold S.M."/>
            <person name="Summanen P.H."/>
            <person name="Molitoris D.R."/>
            <person name="Song M."/>
            <person name="Daigneault M."/>
            <person name="Allen-Vercoe E."/>
            <person name="Young S.K."/>
            <person name="Zeng Q."/>
            <person name="Gargeya S."/>
            <person name="Fitzgerald M."/>
            <person name="Haas B."/>
            <person name="Abouelleil A."/>
            <person name="Alvarado L."/>
            <person name="Arachchi H.M."/>
            <person name="Berlin A."/>
            <person name="Brown A."/>
            <person name="Chapman S.B."/>
            <person name="Chen Z."/>
            <person name="Dunbar C."/>
            <person name="Freedman E."/>
            <person name="Gearin G."/>
            <person name="Gellesch M."/>
            <person name="Goldberg J."/>
            <person name="Griggs A."/>
            <person name="Gujja S."/>
            <person name="Heiman D."/>
            <person name="Howarth C."/>
            <person name="Larson L."/>
            <person name="Lui A."/>
            <person name="MacDonald P.J.P."/>
            <person name="Montmayeur A."/>
            <person name="Murphy C."/>
            <person name="Neiman D."/>
            <person name="Pearson M."/>
            <person name="Priest M."/>
            <person name="Roberts A."/>
            <person name="Saif S."/>
            <person name="Shea T."/>
            <person name="Shenoy N."/>
            <person name="Sisk P."/>
            <person name="Stolte C."/>
            <person name="Sykes S."/>
            <person name="Wortman J."/>
            <person name="Nusbaum C."/>
            <person name="Birren B."/>
        </authorList>
    </citation>
    <scope>NUCLEOTIDE SEQUENCE [LARGE SCALE GENOMIC DNA]</scope>
    <source>
        <strain evidence="10 11">WAL-18680</strain>
    </source>
</reference>
<feature type="transmembrane region" description="Helical" evidence="8">
    <location>
        <begin position="39"/>
        <end position="61"/>
    </location>
</feature>
<evidence type="ECO:0000256" key="6">
    <source>
        <dbReference type="ARBA" id="ARBA00022777"/>
    </source>
</evidence>
<dbReference type="InterPro" id="IPR036890">
    <property type="entry name" value="HATPase_C_sf"/>
</dbReference>
<dbReference type="Gene3D" id="3.30.565.10">
    <property type="entry name" value="Histidine kinase-like ATPase, C-terminal domain"/>
    <property type="match status" value="1"/>
</dbReference>
<proteinExistence type="predicted"/>
<dbReference type="PATRIC" id="fig|742737.3.peg.3232"/>
<dbReference type="EC" id="2.7.13.3" evidence="3"/>
<sequence length="276" mass="31342">MRLLSNRHIKSLFCRELLLLLACVLLSAVIIGLGPEHAVLYVLASFLCTGLLMLAILYRYFTEQSRVIDHAAAQIREYLSGNPQARIDCEEEGELYRLFHEVNSLATILNAHAEQEKKANLFLKDTLSDISHQLKTPLAALHVYNGIIQEEAGESPAVQEFATLSEQELDRITVLVQNLLKIARFDAGTTVMEKNMEQVADMMRCIEQHFSYRVRQEHKKLSLSGDDTVSLWCDRGWLMEAVSNLVKNAFDNTGSGADIRLEWKLFCIHGSNHRKR</sequence>
<dbReference type="Gene3D" id="1.10.287.130">
    <property type="match status" value="1"/>
</dbReference>
<name>G5IIC6_9FIRM</name>
<dbReference type="AlphaFoldDB" id="G5IIC6"/>
<comment type="caution">
    <text evidence="10">The sequence shown here is derived from an EMBL/GenBank/DDBJ whole genome shotgun (WGS) entry which is preliminary data.</text>
</comment>
<keyword evidence="7" id="KW-0902">Two-component regulatory system</keyword>
<dbReference type="GO" id="GO:0000155">
    <property type="term" value="F:phosphorelay sensor kinase activity"/>
    <property type="evidence" value="ECO:0007669"/>
    <property type="project" value="InterPro"/>
</dbReference>
<keyword evidence="8" id="KW-0812">Transmembrane</keyword>
<dbReference type="InterPro" id="IPR005467">
    <property type="entry name" value="His_kinase_dom"/>
</dbReference>
<organism evidence="10 11">
    <name type="scientific">Hungatella hathewayi WAL-18680</name>
    <dbReference type="NCBI Taxonomy" id="742737"/>
    <lineage>
        <taxon>Bacteria</taxon>
        <taxon>Bacillati</taxon>
        <taxon>Bacillota</taxon>
        <taxon>Clostridia</taxon>
        <taxon>Lachnospirales</taxon>
        <taxon>Lachnospiraceae</taxon>
        <taxon>Hungatella</taxon>
    </lineage>
</organism>
<dbReference type="Proteomes" id="UP000005384">
    <property type="component" value="Unassembled WGS sequence"/>
</dbReference>
<evidence type="ECO:0000256" key="8">
    <source>
        <dbReference type="SAM" id="Phobius"/>
    </source>
</evidence>